<gene>
    <name evidence="2" type="ORF">Q9K01_15170</name>
</gene>
<keyword evidence="3" id="KW-1185">Reference proteome</keyword>
<evidence type="ECO:0000256" key="1">
    <source>
        <dbReference type="SAM" id="Phobius"/>
    </source>
</evidence>
<proteinExistence type="predicted"/>
<dbReference type="RefSeq" id="WP_305930970.1">
    <property type="nucleotide sequence ID" value="NZ_JAVAIL010000008.1"/>
</dbReference>
<accession>A0ABT9HCH5</accession>
<feature type="transmembrane region" description="Helical" evidence="1">
    <location>
        <begin position="33"/>
        <end position="52"/>
    </location>
</feature>
<keyword evidence="1" id="KW-0812">Transmembrane</keyword>
<name>A0ABT9HCH5_9SPHN</name>
<dbReference type="EMBL" id="JAVAIL010000008">
    <property type="protein sequence ID" value="MDP4540968.1"/>
    <property type="molecule type" value="Genomic_DNA"/>
</dbReference>
<evidence type="ECO:0008006" key="4">
    <source>
        <dbReference type="Google" id="ProtNLM"/>
    </source>
</evidence>
<evidence type="ECO:0000313" key="3">
    <source>
        <dbReference type="Proteomes" id="UP001235664"/>
    </source>
</evidence>
<keyword evidence="1" id="KW-1133">Transmembrane helix</keyword>
<comment type="caution">
    <text evidence="2">The sequence shown here is derived from an EMBL/GenBank/DDBJ whole genome shotgun (WGS) entry which is preliminary data.</text>
</comment>
<protein>
    <recommendedName>
        <fullName evidence="4">Peptide ABC transporter permease</fullName>
    </recommendedName>
</protein>
<dbReference type="Proteomes" id="UP001235664">
    <property type="component" value="Unassembled WGS sequence"/>
</dbReference>
<organism evidence="2 3">
    <name type="scientific">Qipengyuania benthica</name>
    <dbReference type="NCBI Taxonomy" id="3067651"/>
    <lineage>
        <taxon>Bacteria</taxon>
        <taxon>Pseudomonadati</taxon>
        <taxon>Pseudomonadota</taxon>
        <taxon>Alphaproteobacteria</taxon>
        <taxon>Sphingomonadales</taxon>
        <taxon>Erythrobacteraceae</taxon>
        <taxon>Qipengyuania</taxon>
    </lineage>
</organism>
<sequence length="53" mass="5886">MTRPDRSPEQPIRIDADKARGAEIILTKRRNRAIFIAGLVGFVLLALIWGVLG</sequence>
<reference evidence="2 3" key="1">
    <citation type="submission" date="2023-08" db="EMBL/GenBank/DDBJ databases">
        <title>genomic of DY56.</title>
        <authorList>
            <person name="Wang Y."/>
        </authorList>
    </citation>
    <scope>NUCLEOTIDE SEQUENCE [LARGE SCALE GENOMIC DNA]</scope>
    <source>
        <strain evidence="2 3">DY56-A-20</strain>
    </source>
</reference>
<keyword evidence="1" id="KW-0472">Membrane</keyword>
<evidence type="ECO:0000313" key="2">
    <source>
        <dbReference type="EMBL" id="MDP4540968.1"/>
    </source>
</evidence>